<dbReference type="STRING" id="133381.A0A2T9ZCG7"/>
<gene>
    <name evidence="1" type="ORF">BB560_003253</name>
</gene>
<organism evidence="1 2">
    <name type="scientific">Smittium megazygosporum</name>
    <dbReference type="NCBI Taxonomy" id="133381"/>
    <lineage>
        <taxon>Eukaryota</taxon>
        <taxon>Fungi</taxon>
        <taxon>Fungi incertae sedis</taxon>
        <taxon>Zoopagomycota</taxon>
        <taxon>Kickxellomycotina</taxon>
        <taxon>Harpellomycetes</taxon>
        <taxon>Harpellales</taxon>
        <taxon>Legeriomycetaceae</taxon>
        <taxon>Smittium</taxon>
    </lineage>
</organism>
<protein>
    <submittedName>
        <fullName evidence="1">Uncharacterized protein</fullName>
    </submittedName>
</protein>
<sequence length="121" mass="14223">MNRSAKPQKSISNGVRSTKRKTPEITEHMLIECFIWTSIRHETTIFIILQLYRIVIIEQITNSEALNQARNIVVGKLLGEESKKTRSLLAQNRDRYSPYMKELKTGRFMNGIRVFRTHMDR</sequence>
<dbReference type="EMBL" id="MBFS01000528">
    <property type="protein sequence ID" value="PVV02293.1"/>
    <property type="molecule type" value="Genomic_DNA"/>
</dbReference>
<feature type="non-terminal residue" evidence="1">
    <location>
        <position position="121"/>
    </location>
</feature>
<evidence type="ECO:0000313" key="1">
    <source>
        <dbReference type="EMBL" id="PVV02293.1"/>
    </source>
</evidence>
<comment type="caution">
    <text evidence="1">The sequence shown here is derived from an EMBL/GenBank/DDBJ whole genome shotgun (WGS) entry which is preliminary data.</text>
</comment>
<keyword evidence="2" id="KW-1185">Reference proteome</keyword>
<evidence type="ECO:0000313" key="2">
    <source>
        <dbReference type="Proteomes" id="UP000245609"/>
    </source>
</evidence>
<name>A0A2T9ZCG7_9FUNG</name>
<accession>A0A2T9ZCG7</accession>
<proteinExistence type="predicted"/>
<dbReference type="AlphaFoldDB" id="A0A2T9ZCG7"/>
<reference evidence="1 2" key="1">
    <citation type="journal article" date="2018" name="MBio">
        <title>Comparative Genomics Reveals the Core Gene Toolbox for the Fungus-Insect Symbiosis.</title>
        <authorList>
            <person name="Wang Y."/>
            <person name="Stata M."/>
            <person name="Wang W."/>
            <person name="Stajich J.E."/>
            <person name="White M.M."/>
            <person name="Moncalvo J.M."/>
        </authorList>
    </citation>
    <scope>NUCLEOTIDE SEQUENCE [LARGE SCALE GENOMIC DNA]</scope>
    <source>
        <strain evidence="1 2">SC-DP-2</strain>
    </source>
</reference>
<dbReference type="Proteomes" id="UP000245609">
    <property type="component" value="Unassembled WGS sequence"/>
</dbReference>